<evidence type="ECO:0000313" key="5">
    <source>
        <dbReference type="Proteomes" id="UP000295075"/>
    </source>
</evidence>
<keyword evidence="1 4" id="KW-0808">Transferase</keyword>
<dbReference type="CDD" id="cd04301">
    <property type="entry name" value="NAT_SF"/>
    <property type="match status" value="1"/>
</dbReference>
<feature type="domain" description="N-acetyltransferase" evidence="3">
    <location>
        <begin position="139"/>
        <end position="273"/>
    </location>
</feature>
<dbReference type="SUPFAM" id="SSF55729">
    <property type="entry name" value="Acyl-CoA N-acyltransferases (Nat)"/>
    <property type="match status" value="2"/>
</dbReference>
<dbReference type="InterPro" id="IPR050832">
    <property type="entry name" value="Bact_Acetyltransf"/>
</dbReference>
<evidence type="ECO:0000259" key="3">
    <source>
        <dbReference type="PROSITE" id="PS51186"/>
    </source>
</evidence>
<dbReference type="EMBL" id="SMKA01000504">
    <property type="protein sequence ID" value="TDC13795.1"/>
    <property type="molecule type" value="Genomic_DNA"/>
</dbReference>
<evidence type="ECO:0000313" key="4">
    <source>
        <dbReference type="EMBL" id="TDC13795.1"/>
    </source>
</evidence>
<dbReference type="InterPro" id="IPR000182">
    <property type="entry name" value="GNAT_dom"/>
</dbReference>
<dbReference type="AlphaFoldDB" id="A0A4R4NW90"/>
<protein>
    <submittedName>
        <fullName evidence="4">GNAT family N-acetyltransferase</fullName>
    </submittedName>
</protein>
<feature type="domain" description="N-acetyltransferase" evidence="3">
    <location>
        <begin position="1"/>
        <end position="125"/>
    </location>
</feature>
<comment type="caution">
    <text evidence="4">The sequence shown here is derived from an EMBL/GenBank/DDBJ whole genome shotgun (WGS) entry which is preliminary data.</text>
</comment>
<dbReference type="Gene3D" id="3.40.630.30">
    <property type="match status" value="1"/>
</dbReference>
<dbReference type="PROSITE" id="PS51186">
    <property type="entry name" value="GNAT"/>
    <property type="match status" value="2"/>
</dbReference>
<name>A0A4R4NW90_9ACTN</name>
<dbReference type="Pfam" id="PF13508">
    <property type="entry name" value="Acetyltransf_7"/>
    <property type="match status" value="1"/>
</dbReference>
<evidence type="ECO:0000256" key="1">
    <source>
        <dbReference type="ARBA" id="ARBA00022679"/>
    </source>
</evidence>
<reference evidence="4 5" key="1">
    <citation type="submission" date="2019-03" db="EMBL/GenBank/DDBJ databases">
        <title>Draft genome sequences of novel Actinobacteria.</title>
        <authorList>
            <person name="Sahin N."/>
            <person name="Ay H."/>
            <person name="Saygin H."/>
        </authorList>
    </citation>
    <scope>NUCLEOTIDE SEQUENCE [LARGE SCALE GENOMIC DNA]</scope>
    <source>
        <strain evidence="4 5">JCM 30547</strain>
    </source>
</reference>
<evidence type="ECO:0000256" key="2">
    <source>
        <dbReference type="ARBA" id="ARBA00023315"/>
    </source>
</evidence>
<proteinExistence type="predicted"/>
<dbReference type="OrthoDB" id="4119890at2"/>
<dbReference type="PANTHER" id="PTHR43877">
    <property type="entry name" value="AMINOALKYLPHOSPHONATE N-ACETYLTRANSFERASE-RELATED-RELATED"/>
    <property type="match status" value="1"/>
</dbReference>
<dbReference type="GO" id="GO:0016747">
    <property type="term" value="F:acyltransferase activity, transferring groups other than amino-acyl groups"/>
    <property type="evidence" value="ECO:0007669"/>
    <property type="project" value="InterPro"/>
</dbReference>
<organism evidence="4 5">
    <name type="scientific">Kribbella albertanoniae</name>
    <dbReference type="NCBI Taxonomy" id="1266829"/>
    <lineage>
        <taxon>Bacteria</taxon>
        <taxon>Bacillati</taxon>
        <taxon>Actinomycetota</taxon>
        <taxon>Actinomycetes</taxon>
        <taxon>Propionibacteriales</taxon>
        <taxon>Kribbellaceae</taxon>
        <taxon>Kribbella</taxon>
    </lineage>
</organism>
<dbReference type="Proteomes" id="UP000295075">
    <property type="component" value="Unassembled WGS sequence"/>
</dbReference>
<accession>A0A4R4NW90</accession>
<dbReference type="InterPro" id="IPR016181">
    <property type="entry name" value="Acyl_CoA_acyltransferase"/>
</dbReference>
<keyword evidence="5" id="KW-1185">Reference proteome</keyword>
<gene>
    <name evidence="4" type="ORF">E1261_44615</name>
</gene>
<sequence length="273" mass="28875">MPHLVMTARGVEAGLRNNPNRVVLVAVTDSEIVGYGNIYLPAPDAVAPRVRITVQVLPSHRGQGIGSALLEHITTQSAEAGAARLLVVASDDSRSFATKHGFTIGRELSHSQAELSAVPAAPPVPDGLQVVDYNAVQPGQIWQATVAVAHGDPSGLSSAPPYDEWFAVEWNHPELRRDLSIAVLEDDEVLAFSTTTADPARKVTWSALTGTIPAARGRGLAKLVKAVALGRARDAGLARAYTGNDAGNKPMLAVNEWLGYRVAGSAWTAEKEL</sequence>
<keyword evidence="2" id="KW-0012">Acyltransferase</keyword>
<dbReference type="Pfam" id="PF00583">
    <property type="entry name" value="Acetyltransf_1"/>
    <property type="match status" value="1"/>
</dbReference>